<dbReference type="EMBL" id="BRYB01000357">
    <property type="protein sequence ID" value="GMI28443.1"/>
    <property type="molecule type" value="Genomic_DNA"/>
</dbReference>
<sequence>MTKSKKSKAPEKPPVPPLDEEIGSLRLVSEHSVEDDNNYNILGQENVFDDGGVADLQLVIDFHDFYMRRQMTEGEYKTLERNDQLPRSHDPKLINNQLTRVNQKSHLATLLFYEDVTTEVGSARESFYGKPAPIVSNAMKNFTIKKLQMAMAALSIALSLRTPSGTAMALSEIAKRRLQLFKEGSLPALRAIELAMSICGTGTYEPDVIELEALPDNMSNQSPDPLPKPDKITHTPMNCIGHEDNKALLPPRVGDICRRAILLQRGNVMQTLGRLDEAREDYEEALRIMEQDPRTQRVDWERNSLYLSAGNCCAQQKKWDEADAYYAKAAQLGRDHLDSPLGSAEDGQAMLHLAMMQRAKGKKISGDVEGAKKIVGELVDMKRAQDAKKPKTMMRA</sequence>
<feature type="region of interest" description="Disordered" evidence="2">
    <location>
        <begin position="1"/>
        <end position="21"/>
    </location>
</feature>
<proteinExistence type="predicted"/>
<protein>
    <submittedName>
        <fullName evidence="3">Uncharacterized protein</fullName>
    </submittedName>
</protein>
<reference evidence="3 4" key="1">
    <citation type="journal article" date="2023" name="Commun. Biol.">
        <title>Genome analysis of Parmales, the sister group of diatoms, reveals the evolutionary specialization of diatoms from phago-mixotrophs to photoautotrophs.</title>
        <authorList>
            <person name="Ban H."/>
            <person name="Sato S."/>
            <person name="Yoshikawa S."/>
            <person name="Yamada K."/>
            <person name="Nakamura Y."/>
            <person name="Ichinomiya M."/>
            <person name="Sato N."/>
            <person name="Blanc-Mathieu R."/>
            <person name="Endo H."/>
            <person name="Kuwata A."/>
            <person name="Ogata H."/>
        </authorList>
    </citation>
    <scope>NUCLEOTIDE SEQUENCE [LARGE SCALE GENOMIC DNA]</scope>
</reference>
<dbReference type="PROSITE" id="PS50005">
    <property type="entry name" value="TPR"/>
    <property type="match status" value="1"/>
</dbReference>
<dbReference type="SMART" id="SM00028">
    <property type="entry name" value="TPR"/>
    <property type="match status" value="2"/>
</dbReference>
<evidence type="ECO:0000313" key="4">
    <source>
        <dbReference type="Proteomes" id="UP001165060"/>
    </source>
</evidence>
<dbReference type="InterPro" id="IPR011990">
    <property type="entry name" value="TPR-like_helical_dom_sf"/>
</dbReference>
<name>A0ABQ6MKZ0_9STRA</name>
<gene>
    <name evidence="3" type="ORF">TeGR_g14671</name>
</gene>
<keyword evidence="4" id="KW-1185">Reference proteome</keyword>
<dbReference type="Proteomes" id="UP001165060">
    <property type="component" value="Unassembled WGS sequence"/>
</dbReference>
<dbReference type="InterPro" id="IPR019734">
    <property type="entry name" value="TPR_rpt"/>
</dbReference>
<organism evidence="3 4">
    <name type="scientific">Tetraparma gracilis</name>
    <dbReference type="NCBI Taxonomy" id="2962635"/>
    <lineage>
        <taxon>Eukaryota</taxon>
        <taxon>Sar</taxon>
        <taxon>Stramenopiles</taxon>
        <taxon>Ochrophyta</taxon>
        <taxon>Bolidophyceae</taxon>
        <taxon>Parmales</taxon>
        <taxon>Triparmaceae</taxon>
        <taxon>Tetraparma</taxon>
    </lineage>
</organism>
<evidence type="ECO:0000256" key="2">
    <source>
        <dbReference type="SAM" id="MobiDB-lite"/>
    </source>
</evidence>
<dbReference type="Gene3D" id="1.25.40.10">
    <property type="entry name" value="Tetratricopeptide repeat domain"/>
    <property type="match status" value="1"/>
</dbReference>
<feature type="repeat" description="TPR" evidence="1">
    <location>
        <begin position="259"/>
        <end position="292"/>
    </location>
</feature>
<evidence type="ECO:0000256" key="1">
    <source>
        <dbReference type="PROSITE-ProRule" id="PRU00339"/>
    </source>
</evidence>
<accession>A0ABQ6MKZ0</accession>
<dbReference type="Pfam" id="PF13424">
    <property type="entry name" value="TPR_12"/>
    <property type="match status" value="1"/>
</dbReference>
<keyword evidence="1" id="KW-0802">TPR repeat</keyword>
<dbReference type="SUPFAM" id="SSF48452">
    <property type="entry name" value="TPR-like"/>
    <property type="match status" value="1"/>
</dbReference>
<evidence type="ECO:0000313" key="3">
    <source>
        <dbReference type="EMBL" id="GMI28443.1"/>
    </source>
</evidence>
<comment type="caution">
    <text evidence="3">The sequence shown here is derived from an EMBL/GenBank/DDBJ whole genome shotgun (WGS) entry which is preliminary data.</text>
</comment>